<keyword evidence="9 11" id="KW-0057">Aromatic amino acid biosynthesis</keyword>
<dbReference type="Proteomes" id="UP000652995">
    <property type="component" value="Unassembled WGS sequence"/>
</dbReference>
<keyword evidence="7 11" id="KW-0418">Kinase</keyword>
<keyword evidence="4 11" id="KW-0028">Amino-acid biosynthesis</keyword>
<dbReference type="EMBL" id="BMCB01000005">
    <property type="protein sequence ID" value="GGA88428.1"/>
    <property type="molecule type" value="Genomic_DNA"/>
</dbReference>
<dbReference type="InterPro" id="IPR031322">
    <property type="entry name" value="Shikimate/glucono_kinase"/>
</dbReference>
<dbReference type="RefSeq" id="WP_095116816.1">
    <property type="nucleotide sequence ID" value="NZ_BMCB01000005.1"/>
</dbReference>
<dbReference type="InterPro" id="IPR027417">
    <property type="entry name" value="P-loop_NTPase"/>
</dbReference>
<keyword evidence="13" id="KW-1185">Reference proteome</keyword>
<sequence>MSTLKRPIILIGFMGAGKTSVGRALAQDYQCRFVDLDEHIASSESMSIPDIFSQYGENTFRSFEHKYLQQAMEQYEIISTGGGIISSDETFQFLKMVNADIIWLDAPFSVLYARIKDDPNRPKAKNSQKETLKNLYLSRVSRYNEIAFIKVSTNSTFNETIATIEKNISANDQY</sequence>
<feature type="binding site" evidence="11">
    <location>
        <position position="19"/>
    </location>
    <ligand>
        <name>Mg(2+)</name>
        <dbReference type="ChEBI" id="CHEBI:18420"/>
    </ligand>
</feature>
<evidence type="ECO:0000256" key="2">
    <source>
        <dbReference type="ARBA" id="ARBA00006997"/>
    </source>
</evidence>
<dbReference type="SUPFAM" id="SSF52540">
    <property type="entry name" value="P-loop containing nucleoside triphosphate hydrolases"/>
    <property type="match status" value="1"/>
</dbReference>
<evidence type="ECO:0000313" key="12">
    <source>
        <dbReference type="EMBL" id="GGA88428.1"/>
    </source>
</evidence>
<proteinExistence type="inferred from homology"/>
<comment type="function">
    <text evidence="11">Catalyzes the specific phosphorylation of the 3-hydroxyl group of shikimic acid using ATP as a cosubstrate.</text>
</comment>
<keyword evidence="5 11" id="KW-0808">Transferase</keyword>
<evidence type="ECO:0000256" key="11">
    <source>
        <dbReference type="HAMAP-Rule" id="MF_00109"/>
    </source>
</evidence>
<dbReference type="EC" id="2.7.1.71" evidence="3 11"/>
<dbReference type="GO" id="GO:0016301">
    <property type="term" value="F:kinase activity"/>
    <property type="evidence" value="ECO:0007669"/>
    <property type="project" value="UniProtKB-KW"/>
</dbReference>
<dbReference type="PANTHER" id="PTHR21087">
    <property type="entry name" value="SHIKIMATE KINASE"/>
    <property type="match status" value="1"/>
</dbReference>
<keyword evidence="11" id="KW-0479">Metal-binding</keyword>
<evidence type="ECO:0000256" key="10">
    <source>
        <dbReference type="ARBA" id="ARBA00048567"/>
    </source>
</evidence>
<comment type="catalytic activity">
    <reaction evidence="10 11">
        <text>shikimate + ATP = 3-phosphoshikimate + ADP + H(+)</text>
        <dbReference type="Rhea" id="RHEA:13121"/>
        <dbReference type="ChEBI" id="CHEBI:15378"/>
        <dbReference type="ChEBI" id="CHEBI:30616"/>
        <dbReference type="ChEBI" id="CHEBI:36208"/>
        <dbReference type="ChEBI" id="CHEBI:145989"/>
        <dbReference type="ChEBI" id="CHEBI:456216"/>
        <dbReference type="EC" id="2.7.1.71"/>
    </reaction>
</comment>
<dbReference type="HAMAP" id="MF_00109">
    <property type="entry name" value="Shikimate_kinase"/>
    <property type="match status" value="1"/>
</dbReference>
<dbReference type="InterPro" id="IPR000623">
    <property type="entry name" value="Shikimate_kinase/TSH1"/>
</dbReference>
<evidence type="ECO:0000256" key="1">
    <source>
        <dbReference type="ARBA" id="ARBA00004842"/>
    </source>
</evidence>
<keyword evidence="8 11" id="KW-0067">ATP-binding</keyword>
<dbReference type="Pfam" id="PF01202">
    <property type="entry name" value="SKI"/>
    <property type="match status" value="1"/>
</dbReference>
<comment type="caution">
    <text evidence="12">The sequence shown here is derived from an EMBL/GenBank/DDBJ whole genome shotgun (WGS) entry which is preliminary data.</text>
</comment>
<comment type="cofactor">
    <cofactor evidence="11">
        <name>Mg(2+)</name>
        <dbReference type="ChEBI" id="CHEBI:18420"/>
    </cofactor>
    <text evidence="11">Binds 1 Mg(2+) ion per subunit.</text>
</comment>
<evidence type="ECO:0000256" key="4">
    <source>
        <dbReference type="ARBA" id="ARBA00022605"/>
    </source>
</evidence>
<evidence type="ECO:0000256" key="5">
    <source>
        <dbReference type="ARBA" id="ARBA00022679"/>
    </source>
</evidence>
<feature type="binding site" evidence="11">
    <location>
        <position position="61"/>
    </location>
    <ligand>
        <name>substrate</name>
    </ligand>
</feature>
<gene>
    <name evidence="11 12" type="primary">aroK</name>
    <name evidence="12" type="ORF">GCM10007183_10790</name>
</gene>
<keyword evidence="11" id="KW-0460">Magnesium</keyword>
<comment type="subcellular location">
    <subcellularLocation>
        <location evidence="11">Cytoplasm</location>
    </subcellularLocation>
</comment>
<dbReference type="InterPro" id="IPR023000">
    <property type="entry name" value="Shikimate_kinase_CS"/>
</dbReference>
<accession>A0ABQ1HUY1</accession>
<dbReference type="PRINTS" id="PR01100">
    <property type="entry name" value="SHIKIMTKNASE"/>
</dbReference>
<comment type="similarity">
    <text evidence="2 11">Belongs to the shikimate kinase family.</text>
</comment>
<comment type="pathway">
    <text evidence="1 11">Metabolic intermediate biosynthesis; chorismate biosynthesis; chorismate from D-erythrose 4-phosphate and phosphoenolpyruvate: step 5/7.</text>
</comment>
<dbReference type="CDD" id="cd00464">
    <property type="entry name" value="SK"/>
    <property type="match status" value="1"/>
</dbReference>
<keyword evidence="6 11" id="KW-0547">Nucleotide-binding</keyword>
<evidence type="ECO:0000256" key="8">
    <source>
        <dbReference type="ARBA" id="ARBA00022840"/>
    </source>
</evidence>
<keyword evidence="11" id="KW-0963">Cytoplasm</keyword>
<feature type="binding site" evidence="11">
    <location>
        <position position="82"/>
    </location>
    <ligand>
        <name>substrate</name>
    </ligand>
</feature>
<evidence type="ECO:0000256" key="9">
    <source>
        <dbReference type="ARBA" id="ARBA00023141"/>
    </source>
</evidence>
<evidence type="ECO:0000256" key="6">
    <source>
        <dbReference type="ARBA" id="ARBA00022741"/>
    </source>
</evidence>
<comment type="subunit">
    <text evidence="11">Monomer.</text>
</comment>
<dbReference type="Gene3D" id="3.40.50.300">
    <property type="entry name" value="P-loop containing nucleotide triphosphate hydrolases"/>
    <property type="match status" value="1"/>
</dbReference>
<feature type="binding site" evidence="11">
    <location>
        <begin position="15"/>
        <end position="20"/>
    </location>
    <ligand>
        <name>ATP</name>
        <dbReference type="ChEBI" id="CHEBI:30616"/>
    </ligand>
</feature>
<evidence type="ECO:0000256" key="7">
    <source>
        <dbReference type="ARBA" id="ARBA00022777"/>
    </source>
</evidence>
<dbReference type="PANTHER" id="PTHR21087:SF16">
    <property type="entry name" value="SHIKIMATE KINASE 1, CHLOROPLASTIC"/>
    <property type="match status" value="1"/>
</dbReference>
<evidence type="ECO:0000313" key="13">
    <source>
        <dbReference type="Proteomes" id="UP000652995"/>
    </source>
</evidence>
<reference evidence="13" key="1">
    <citation type="journal article" date="2019" name="Int. J. Syst. Evol. Microbiol.">
        <title>The Global Catalogue of Microorganisms (GCM) 10K type strain sequencing project: providing services to taxonomists for standard genome sequencing and annotation.</title>
        <authorList>
            <consortium name="The Broad Institute Genomics Platform"/>
            <consortium name="The Broad Institute Genome Sequencing Center for Infectious Disease"/>
            <person name="Wu L."/>
            <person name="Ma J."/>
        </authorList>
    </citation>
    <scope>NUCLEOTIDE SEQUENCE [LARGE SCALE GENOMIC DNA]</scope>
    <source>
        <strain evidence="13">CCM 4175</strain>
    </source>
</reference>
<protein>
    <recommendedName>
        <fullName evidence="3 11">Shikimate kinase</fullName>
        <shortName evidence="11">SK</shortName>
        <ecNumber evidence="3 11">2.7.1.71</ecNumber>
    </recommendedName>
</protein>
<comment type="caution">
    <text evidence="11">Lacks conserved residue(s) required for the propagation of feature annotation.</text>
</comment>
<evidence type="ECO:0000256" key="3">
    <source>
        <dbReference type="ARBA" id="ARBA00012154"/>
    </source>
</evidence>
<feature type="binding site" evidence="11">
    <location>
        <position position="139"/>
    </location>
    <ligand>
        <name>substrate</name>
    </ligand>
</feature>
<feature type="binding site" evidence="11">
    <location>
        <position position="37"/>
    </location>
    <ligand>
        <name>substrate</name>
    </ligand>
</feature>
<feature type="binding site" evidence="11">
    <location>
        <position position="121"/>
    </location>
    <ligand>
        <name>ATP</name>
        <dbReference type="ChEBI" id="CHEBI:30616"/>
    </ligand>
</feature>
<name>A0ABQ1HUY1_9STAP</name>
<organism evidence="12 13">
    <name type="scientific">Staphylococcus muscae</name>
    <dbReference type="NCBI Taxonomy" id="1294"/>
    <lineage>
        <taxon>Bacteria</taxon>
        <taxon>Bacillati</taxon>
        <taxon>Bacillota</taxon>
        <taxon>Bacilli</taxon>
        <taxon>Bacillales</taxon>
        <taxon>Staphylococcaceae</taxon>
        <taxon>Staphylococcus</taxon>
    </lineage>
</organism>
<dbReference type="PROSITE" id="PS01128">
    <property type="entry name" value="SHIKIMATE_KINASE"/>
    <property type="match status" value="1"/>
</dbReference>